<proteinExistence type="predicted"/>
<gene>
    <name evidence="1" type="ORF">BGZ65_001253</name>
</gene>
<dbReference type="AlphaFoldDB" id="A0A9P6SN26"/>
<accession>A0A9P6SN26</accession>
<name>A0A9P6SN26_9FUNG</name>
<keyword evidence="2" id="KW-1185">Reference proteome</keyword>
<feature type="non-terminal residue" evidence="1">
    <location>
        <position position="1"/>
    </location>
</feature>
<comment type="caution">
    <text evidence="1">The sequence shown here is derived from an EMBL/GenBank/DDBJ whole genome shotgun (WGS) entry which is preliminary data.</text>
</comment>
<dbReference type="EMBL" id="JAAAHW010003430">
    <property type="protein sequence ID" value="KAF9983943.1"/>
    <property type="molecule type" value="Genomic_DNA"/>
</dbReference>
<dbReference type="Proteomes" id="UP000749646">
    <property type="component" value="Unassembled WGS sequence"/>
</dbReference>
<dbReference type="OrthoDB" id="2448159at2759"/>
<protein>
    <submittedName>
        <fullName evidence="1">Uncharacterized protein</fullName>
    </submittedName>
</protein>
<evidence type="ECO:0000313" key="2">
    <source>
        <dbReference type="Proteomes" id="UP000749646"/>
    </source>
</evidence>
<evidence type="ECO:0000313" key="1">
    <source>
        <dbReference type="EMBL" id="KAF9983943.1"/>
    </source>
</evidence>
<reference evidence="1" key="1">
    <citation type="journal article" date="2020" name="Fungal Divers.">
        <title>Resolving the Mortierellaceae phylogeny through synthesis of multi-gene phylogenetics and phylogenomics.</title>
        <authorList>
            <person name="Vandepol N."/>
            <person name="Liber J."/>
            <person name="Desiro A."/>
            <person name="Na H."/>
            <person name="Kennedy M."/>
            <person name="Barry K."/>
            <person name="Grigoriev I.V."/>
            <person name="Miller A.N."/>
            <person name="O'Donnell K."/>
            <person name="Stajich J.E."/>
            <person name="Bonito G."/>
        </authorList>
    </citation>
    <scope>NUCLEOTIDE SEQUENCE</scope>
    <source>
        <strain evidence="1">MES-2147</strain>
    </source>
</reference>
<sequence>MVFSVISSPSRGNLSLQQVLELADIYLGNACKVNDPTIALILCHDTEVSLTFVKNAAKNVEDQALCERIATTFIGLGKLLDSQGYRDEALAFHKKSEKWGHVQDPGQPILSSVDTMVANSSSTPSANQFKHRRDIAAIAPHIFPVNVRPPSIEFKLPEPDEQLTSTPQLVYCLSLLKVSLSLDTTLEPAARNWLQAIEKNTDEQDRLKVLVTDVIRAFKRDEIKDAKSVAE</sequence>
<organism evidence="1 2">
    <name type="scientific">Modicella reniformis</name>
    <dbReference type="NCBI Taxonomy" id="1440133"/>
    <lineage>
        <taxon>Eukaryota</taxon>
        <taxon>Fungi</taxon>
        <taxon>Fungi incertae sedis</taxon>
        <taxon>Mucoromycota</taxon>
        <taxon>Mortierellomycotina</taxon>
        <taxon>Mortierellomycetes</taxon>
        <taxon>Mortierellales</taxon>
        <taxon>Mortierellaceae</taxon>
        <taxon>Modicella</taxon>
    </lineage>
</organism>